<dbReference type="Pfam" id="PF03796">
    <property type="entry name" value="DnaB_C"/>
    <property type="match status" value="1"/>
</dbReference>
<dbReference type="GO" id="GO:0006260">
    <property type="term" value="P:DNA replication"/>
    <property type="evidence" value="ECO:0007669"/>
    <property type="project" value="InterPro"/>
</dbReference>
<evidence type="ECO:0000313" key="2">
    <source>
        <dbReference type="EMBL" id="GAJ04775.1"/>
    </source>
</evidence>
<sequence length="136" mass="15747">MEEDKLVFIIDSLQALRLSQDLEKSWDTRAKTIQKTEYLAHIARDLKIPVIFVSFMAREFYSYNKEKKTPNIGVFKESGDIEYLIDCGLALWAKENVSQENEPEIKLFFVKNRFGKCGSVKLRFIKGNAGLKNYSV</sequence>
<dbReference type="EMBL" id="BARW01029011">
    <property type="protein sequence ID" value="GAJ04775.1"/>
    <property type="molecule type" value="Genomic_DNA"/>
</dbReference>
<dbReference type="SUPFAM" id="SSF52540">
    <property type="entry name" value="P-loop containing nucleoside triphosphate hydrolases"/>
    <property type="match status" value="1"/>
</dbReference>
<dbReference type="GO" id="GO:0003678">
    <property type="term" value="F:DNA helicase activity"/>
    <property type="evidence" value="ECO:0007669"/>
    <property type="project" value="InterPro"/>
</dbReference>
<dbReference type="InterPro" id="IPR027417">
    <property type="entry name" value="P-loop_NTPase"/>
</dbReference>
<feature type="non-terminal residue" evidence="2">
    <location>
        <position position="136"/>
    </location>
</feature>
<proteinExistence type="predicted"/>
<protein>
    <recommendedName>
        <fullName evidence="1">SF4 helicase domain-containing protein</fullName>
    </recommendedName>
</protein>
<accession>X1VE13</accession>
<reference evidence="2" key="1">
    <citation type="journal article" date="2014" name="Front. Microbiol.">
        <title>High frequency of phylogenetically diverse reductive dehalogenase-homologous genes in deep subseafloor sedimentary metagenomes.</title>
        <authorList>
            <person name="Kawai M."/>
            <person name="Futagami T."/>
            <person name="Toyoda A."/>
            <person name="Takaki Y."/>
            <person name="Nishi S."/>
            <person name="Hori S."/>
            <person name="Arai W."/>
            <person name="Tsubouchi T."/>
            <person name="Morono Y."/>
            <person name="Uchiyama I."/>
            <person name="Ito T."/>
            <person name="Fujiyama A."/>
            <person name="Inagaki F."/>
            <person name="Takami H."/>
        </authorList>
    </citation>
    <scope>NUCLEOTIDE SEQUENCE</scope>
    <source>
        <strain evidence="2">Expedition CK06-06</strain>
    </source>
</reference>
<gene>
    <name evidence="2" type="ORF">S12H4_46710</name>
</gene>
<evidence type="ECO:0000259" key="1">
    <source>
        <dbReference type="Pfam" id="PF03796"/>
    </source>
</evidence>
<dbReference type="InterPro" id="IPR007694">
    <property type="entry name" value="DNA_helicase_DnaB-like_C"/>
</dbReference>
<comment type="caution">
    <text evidence="2">The sequence shown here is derived from an EMBL/GenBank/DDBJ whole genome shotgun (WGS) entry which is preliminary data.</text>
</comment>
<organism evidence="2">
    <name type="scientific">marine sediment metagenome</name>
    <dbReference type="NCBI Taxonomy" id="412755"/>
    <lineage>
        <taxon>unclassified sequences</taxon>
        <taxon>metagenomes</taxon>
        <taxon>ecological metagenomes</taxon>
    </lineage>
</organism>
<name>X1VE13_9ZZZZ</name>
<feature type="domain" description="SF4 helicase" evidence="1">
    <location>
        <begin position="7"/>
        <end position="127"/>
    </location>
</feature>
<dbReference type="AlphaFoldDB" id="X1VE13"/>
<dbReference type="Gene3D" id="3.40.50.300">
    <property type="entry name" value="P-loop containing nucleotide triphosphate hydrolases"/>
    <property type="match status" value="1"/>
</dbReference>
<dbReference type="GO" id="GO:0005524">
    <property type="term" value="F:ATP binding"/>
    <property type="evidence" value="ECO:0007669"/>
    <property type="project" value="InterPro"/>
</dbReference>